<reference evidence="4 5" key="1">
    <citation type="submission" date="2018-08" db="EMBL/GenBank/DDBJ databases">
        <title>Fulvimarina sp. 85, whole genome shotgun sequence.</title>
        <authorList>
            <person name="Tuo L."/>
        </authorList>
    </citation>
    <scope>NUCLEOTIDE SEQUENCE [LARGE SCALE GENOMIC DNA]</scope>
    <source>
        <strain evidence="4 5">85</strain>
    </source>
</reference>
<comment type="caution">
    <text evidence="4">The sequence shown here is derived from an EMBL/GenBank/DDBJ whole genome shotgun (WGS) entry which is preliminary data.</text>
</comment>
<proteinExistence type="predicted"/>
<evidence type="ECO:0000259" key="2">
    <source>
        <dbReference type="Pfam" id="PF04773"/>
    </source>
</evidence>
<name>A0A371X2V2_9HYPH</name>
<dbReference type="Gene3D" id="3.55.50.30">
    <property type="match status" value="1"/>
</dbReference>
<dbReference type="PANTHER" id="PTHR30273">
    <property type="entry name" value="PERIPLASMIC SIGNAL SENSOR AND SIGMA FACTOR ACTIVATOR FECR-RELATED"/>
    <property type="match status" value="1"/>
</dbReference>
<dbReference type="PANTHER" id="PTHR30273:SF2">
    <property type="entry name" value="PROTEIN FECR"/>
    <property type="match status" value="1"/>
</dbReference>
<dbReference type="AlphaFoldDB" id="A0A371X2V2"/>
<accession>A0A371X2V2</accession>
<protein>
    <submittedName>
        <fullName evidence="4">FecR family protein</fullName>
    </submittedName>
</protein>
<dbReference type="InterPro" id="IPR012373">
    <property type="entry name" value="Ferrdict_sens_TM"/>
</dbReference>
<feature type="transmembrane region" description="Helical" evidence="1">
    <location>
        <begin position="148"/>
        <end position="167"/>
    </location>
</feature>
<keyword evidence="1" id="KW-0812">Transmembrane</keyword>
<dbReference type="Gene3D" id="2.60.120.1440">
    <property type="match status" value="1"/>
</dbReference>
<feature type="domain" description="FecR N-terminal" evidence="3">
    <location>
        <begin position="84"/>
        <end position="126"/>
    </location>
</feature>
<dbReference type="InterPro" id="IPR032623">
    <property type="entry name" value="FecR_N"/>
</dbReference>
<organism evidence="4 5">
    <name type="scientific">Fulvimarina endophytica</name>
    <dbReference type="NCBI Taxonomy" id="2293836"/>
    <lineage>
        <taxon>Bacteria</taxon>
        <taxon>Pseudomonadati</taxon>
        <taxon>Pseudomonadota</taxon>
        <taxon>Alphaproteobacteria</taxon>
        <taxon>Hyphomicrobiales</taxon>
        <taxon>Aurantimonadaceae</taxon>
        <taxon>Fulvimarina</taxon>
    </lineage>
</organism>
<dbReference type="Pfam" id="PF16220">
    <property type="entry name" value="DUF4880"/>
    <property type="match status" value="1"/>
</dbReference>
<evidence type="ECO:0000313" key="5">
    <source>
        <dbReference type="Proteomes" id="UP000264310"/>
    </source>
</evidence>
<dbReference type="GO" id="GO:0016989">
    <property type="term" value="F:sigma factor antagonist activity"/>
    <property type="evidence" value="ECO:0007669"/>
    <property type="project" value="TreeGrafter"/>
</dbReference>
<keyword evidence="5" id="KW-1185">Reference proteome</keyword>
<evidence type="ECO:0000259" key="3">
    <source>
        <dbReference type="Pfam" id="PF16220"/>
    </source>
</evidence>
<dbReference type="EMBL" id="QURL01000004">
    <property type="protein sequence ID" value="RFC63542.1"/>
    <property type="molecule type" value="Genomic_DNA"/>
</dbReference>
<dbReference type="Pfam" id="PF04773">
    <property type="entry name" value="FecR"/>
    <property type="match status" value="1"/>
</dbReference>
<gene>
    <name evidence="4" type="ORF">DYI37_11020</name>
</gene>
<keyword evidence="1" id="KW-0472">Membrane</keyword>
<sequence length="375" mass="40734">MPRSPNGSAYRPAWSPSIWCRPFATAATIFPARIEGVGTARTLGPPRHGLWGLQAFSFVDDDARMADEGDSDDGEESRLLALSDEAIAWVIALRSGNATLADHEAFALWRLQSPDHERAAGEAERLWGLLGPAGNAERRERRRFSRRAVLGGAAGLVVVAGGLYRMAPDARATIATAIAERRVLELSDGSAVEMNAATRLRPSFSPTLRLVRLDAGQATFRVAKDARRPFVVETPRGRIQAIGTIFDVNLGTLADTVSVVEGRVRVEGDPSGPFELASGQGARIGMPLGIAALLDVEAETAWRRGRLRFEERPLGEVVAELGRYRSEPILLLDPTLERLTVTGSFRLDDPEGVLSAIEATLPVRVYRLPFVTLIR</sequence>
<keyword evidence="1" id="KW-1133">Transmembrane helix</keyword>
<dbReference type="InterPro" id="IPR006860">
    <property type="entry name" value="FecR"/>
</dbReference>
<feature type="domain" description="FecR protein" evidence="2">
    <location>
        <begin position="173"/>
        <end position="265"/>
    </location>
</feature>
<dbReference type="Proteomes" id="UP000264310">
    <property type="component" value="Unassembled WGS sequence"/>
</dbReference>
<evidence type="ECO:0000256" key="1">
    <source>
        <dbReference type="SAM" id="Phobius"/>
    </source>
</evidence>
<evidence type="ECO:0000313" key="4">
    <source>
        <dbReference type="EMBL" id="RFC63542.1"/>
    </source>
</evidence>